<dbReference type="PANTHER" id="PTHR23389">
    <property type="entry name" value="CHROMOSOME TRANSMISSION FIDELITY FACTOR 18"/>
    <property type="match status" value="1"/>
</dbReference>
<organism evidence="3 4">
    <name type="scientific">Emericellopsis atlantica</name>
    <dbReference type="NCBI Taxonomy" id="2614577"/>
    <lineage>
        <taxon>Eukaryota</taxon>
        <taxon>Fungi</taxon>
        <taxon>Dikarya</taxon>
        <taxon>Ascomycota</taxon>
        <taxon>Pezizomycotina</taxon>
        <taxon>Sordariomycetes</taxon>
        <taxon>Hypocreomycetidae</taxon>
        <taxon>Hypocreales</taxon>
        <taxon>Bionectriaceae</taxon>
        <taxon>Emericellopsis</taxon>
    </lineage>
</organism>
<feature type="compositionally biased region" description="Acidic residues" evidence="1">
    <location>
        <begin position="523"/>
        <end position="539"/>
    </location>
</feature>
<feature type="region of interest" description="Disordered" evidence="1">
    <location>
        <begin position="493"/>
        <end position="550"/>
    </location>
</feature>
<protein>
    <recommendedName>
        <fullName evidence="2">AAA+ ATPase domain-containing protein</fullName>
    </recommendedName>
</protein>
<feature type="region of interest" description="Disordered" evidence="1">
    <location>
        <begin position="1067"/>
        <end position="1089"/>
    </location>
</feature>
<feature type="compositionally biased region" description="Basic and acidic residues" evidence="1">
    <location>
        <begin position="1121"/>
        <end position="1130"/>
    </location>
</feature>
<evidence type="ECO:0000313" key="3">
    <source>
        <dbReference type="EMBL" id="KAG9252832.1"/>
    </source>
</evidence>
<feature type="compositionally biased region" description="Low complexity" evidence="1">
    <location>
        <begin position="108"/>
        <end position="122"/>
    </location>
</feature>
<dbReference type="InterPro" id="IPR027417">
    <property type="entry name" value="P-loop_NTPase"/>
</dbReference>
<dbReference type="Proteomes" id="UP000887229">
    <property type="component" value="Unassembled WGS sequence"/>
</dbReference>
<dbReference type="GO" id="GO:0005634">
    <property type="term" value="C:nucleus"/>
    <property type="evidence" value="ECO:0007669"/>
    <property type="project" value="TreeGrafter"/>
</dbReference>
<dbReference type="GO" id="GO:0003677">
    <property type="term" value="F:DNA binding"/>
    <property type="evidence" value="ECO:0007669"/>
    <property type="project" value="TreeGrafter"/>
</dbReference>
<dbReference type="Pfam" id="PF00004">
    <property type="entry name" value="AAA"/>
    <property type="match status" value="1"/>
</dbReference>
<reference evidence="3" key="1">
    <citation type="journal article" date="2021" name="IMA Fungus">
        <title>Genomic characterization of three marine fungi, including Emericellopsis atlantica sp. nov. with signatures of a generalist lifestyle and marine biomass degradation.</title>
        <authorList>
            <person name="Hagestad O.C."/>
            <person name="Hou L."/>
            <person name="Andersen J.H."/>
            <person name="Hansen E.H."/>
            <person name="Altermark B."/>
            <person name="Li C."/>
            <person name="Kuhnert E."/>
            <person name="Cox R.J."/>
            <person name="Crous P.W."/>
            <person name="Spatafora J.W."/>
            <person name="Lail K."/>
            <person name="Amirebrahimi M."/>
            <person name="Lipzen A."/>
            <person name="Pangilinan J."/>
            <person name="Andreopoulos W."/>
            <person name="Hayes R.D."/>
            <person name="Ng V."/>
            <person name="Grigoriev I.V."/>
            <person name="Jackson S.A."/>
            <person name="Sutton T.D.S."/>
            <person name="Dobson A.D.W."/>
            <person name="Rama T."/>
        </authorList>
    </citation>
    <scope>NUCLEOTIDE SEQUENCE</scope>
    <source>
        <strain evidence="3">TS7</strain>
    </source>
</reference>
<sequence length="1146" mass="126653">MAQVATMVQGESAEKKVHPFFSRNLEPPSTPPPGYAAAETTGQPGLEDEDVSKKRKTEDADEVRDESTAKMPKRKRGRPRRSDPITKHLVQPQQTPESAPLPAERLGQTEQQPQETAPPTSEKATQAAMNETVGKKVLKFNPLTGTLGSPPKPKCTSPPSRIVTVRYGKNAEDRAELGEKISAILSTTQQSPESSSKRTRRRKPNKAADTNMANMSEPSIDSGAKKSTAKNTHPFFSGKNKEAIKPPVARQPVEAPKPEPPKRQTISMATPVSPRKQRLPFPSDHSRPPAFGSARPAATKVPGAKHPAWPARDTTHVRGDQDLSAQGWHHNISLPERKFKGQAVAISTDESVLCDTLRRLNLEDAKRTASFVDNHSSTPPRELRLPVQHFESGRQLQKRILPELRWLTSTTASADMDLDELGDGPHVKSHPIVTRLYAELAVSLCAYDRSTCEGSSWTQKYAPSSAAEVLQAGKEAFYLKEWLEGLRVQAVETGSNDGGKVQPKGERPLKKRRKNKLDGFIVDSDDEEDDLDEVSDGEPDWTTSGSGRPKTVMRRVKKDQGRLNNAMVISGPHGCGKTASVYAVAKELGYEIFEINSSTRRSGKDILERVGDMTKNHLVHHQQDTGAEDEDVEDQVAKDLKSGKQGTMTAFFKAKPDVKTAKPRKAVKENEQGPKPGSKSQKQSLILVEEADILYEEDKQFWQTLMSLMVQSKRPFVMTCNDESVIPLQSLALHGILRFSMPPTELAVDVLLLIAANEGHALKRQAVEHLYMSRKYDLRATITELNYWCQIGIGDRRGGFDWFYQRWPKGIDVDEHGDKVRVISENTYMDAMGWLARDVLATPGRALLKEEETLQQCWDSWHFAAGDWHEANGSDPSVFDLPSKDLDAFGNFIDALSAVDVSSTAFGSAALDGSIDPGLPAMPDKVKEDFIIGRQLIEADTVTDYTLLNDGFATTQKSLARQVLYRHIASRAPNEAEALRPLDETGATLALKRFFSTVCNDLTRLDLAYAFDPIAASDAHTAISHLDPSVFDRTTHLIVLDIAPWVRNIVAYDDALMQERKKLSSLLSEGGQSKRMRNTRAAYSALEGGDRKSTRREKYFQGSLNTLLVLKTGSDSWTRAATEEVSHAEAEAATPSSPTSMDVDEE</sequence>
<dbReference type="RefSeq" id="XP_046116756.1">
    <property type="nucleotide sequence ID" value="XM_046263783.1"/>
</dbReference>
<feature type="region of interest" description="Disordered" evidence="1">
    <location>
        <begin position="1120"/>
        <end position="1146"/>
    </location>
</feature>
<gene>
    <name evidence="3" type="ORF">F5Z01DRAFT_659568</name>
</gene>
<accession>A0A9P7ZJC8</accession>
<dbReference type="AlphaFoldDB" id="A0A9P7ZJC8"/>
<feature type="region of interest" description="Disordered" evidence="1">
    <location>
        <begin position="178"/>
        <end position="311"/>
    </location>
</feature>
<dbReference type="InterPro" id="IPR003959">
    <property type="entry name" value="ATPase_AAA_core"/>
</dbReference>
<dbReference type="OrthoDB" id="9996895at2759"/>
<dbReference type="SMART" id="SM00382">
    <property type="entry name" value="AAA"/>
    <property type="match status" value="1"/>
</dbReference>
<name>A0A9P7ZJC8_9HYPO</name>
<proteinExistence type="predicted"/>
<evidence type="ECO:0000313" key="4">
    <source>
        <dbReference type="Proteomes" id="UP000887229"/>
    </source>
</evidence>
<dbReference type="GO" id="GO:0016887">
    <property type="term" value="F:ATP hydrolysis activity"/>
    <property type="evidence" value="ECO:0007669"/>
    <property type="project" value="InterPro"/>
</dbReference>
<comment type="caution">
    <text evidence="3">The sequence shown here is derived from an EMBL/GenBank/DDBJ whole genome shotgun (WGS) entry which is preliminary data.</text>
</comment>
<evidence type="ECO:0000256" key="1">
    <source>
        <dbReference type="SAM" id="MobiDB-lite"/>
    </source>
</evidence>
<dbReference type="EMBL" id="MU251260">
    <property type="protein sequence ID" value="KAG9252832.1"/>
    <property type="molecule type" value="Genomic_DNA"/>
</dbReference>
<dbReference type="InterPro" id="IPR003593">
    <property type="entry name" value="AAA+_ATPase"/>
</dbReference>
<feature type="region of interest" description="Disordered" evidence="1">
    <location>
        <begin position="656"/>
        <end position="682"/>
    </location>
</feature>
<dbReference type="PANTHER" id="PTHR23389:SF21">
    <property type="entry name" value="ATPASE FAMILY AAA DOMAIN-CONTAINING PROTEIN 5"/>
    <property type="match status" value="1"/>
</dbReference>
<feature type="compositionally biased region" description="Basic and acidic residues" evidence="1">
    <location>
        <begin position="656"/>
        <end position="672"/>
    </location>
</feature>
<keyword evidence="4" id="KW-1185">Reference proteome</keyword>
<feature type="domain" description="AAA+ ATPase" evidence="2">
    <location>
        <begin position="563"/>
        <end position="752"/>
    </location>
</feature>
<dbReference type="SUPFAM" id="SSF52540">
    <property type="entry name" value="P-loop containing nucleoside triphosphate hydrolases"/>
    <property type="match status" value="1"/>
</dbReference>
<feature type="region of interest" description="Disordered" evidence="1">
    <location>
        <begin position="1"/>
        <end position="161"/>
    </location>
</feature>
<dbReference type="GO" id="GO:0005524">
    <property type="term" value="F:ATP binding"/>
    <property type="evidence" value="ECO:0007669"/>
    <property type="project" value="InterPro"/>
</dbReference>
<feature type="compositionally biased region" description="Polar residues" evidence="1">
    <location>
        <begin position="184"/>
        <end position="194"/>
    </location>
</feature>
<dbReference type="GeneID" id="70294686"/>
<evidence type="ECO:0000259" key="2">
    <source>
        <dbReference type="SMART" id="SM00382"/>
    </source>
</evidence>
<dbReference type="Gene3D" id="3.40.50.300">
    <property type="entry name" value="P-loop containing nucleotide triphosphate hydrolases"/>
    <property type="match status" value="1"/>
</dbReference>